<gene>
    <name evidence="1" type="ORF">FCE95_04390</name>
</gene>
<dbReference type="Proteomes" id="UP000308707">
    <property type="component" value="Unassembled WGS sequence"/>
</dbReference>
<protein>
    <recommendedName>
        <fullName evidence="3">DUF1837 domain-containing protein</fullName>
    </recommendedName>
</protein>
<comment type="caution">
    <text evidence="1">The sequence shown here is derived from an EMBL/GenBank/DDBJ whole genome shotgun (WGS) entry which is preliminary data.</text>
</comment>
<sequence length="243" mass="26540">MSTTGVISDIAWGCDHCELPALAVDNIRACRVSVSDVGKLAHELTQIVVDTSWMAHLDKGARRAYEKTVAETAALLIDIFKAASLIPPSDIQEEFGELMVSMGAARALNQVFSHYEVPLAELWKPQAKQNEGFDFHTVCPAERVHFGEAKYSSQKSPHGAAISQISSFLEAEKHFRDRTHLEKLVPLKAIQNLDNEDFGVVAAFSINAANPDIVIKNAITKAKALAGTHKISQIYLVGVVYDA</sequence>
<dbReference type="EMBL" id="SZUA01000001">
    <property type="protein sequence ID" value="TKR33539.1"/>
    <property type="molecule type" value="Genomic_DNA"/>
</dbReference>
<accession>A0A4U5K3G6</accession>
<organism evidence="1 2">
    <name type="scientific">Luteimonas gilva</name>
    <dbReference type="NCBI Taxonomy" id="2572684"/>
    <lineage>
        <taxon>Bacteria</taxon>
        <taxon>Pseudomonadati</taxon>
        <taxon>Pseudomonadota</taxon>
        <taxon>Gammaproteobacteria</taxon>
        <taxon>Lysobacterales</taxon>
        <taxon>Lysobacteraceae</taxon>
        <taxon>Luteimonas</taxon>
    </lineage>
</organism>
<keyword evidence="2" id="KW-1185">Reference proteome</keyword>
<proteinExistence type="predicted"/>
<reference evidence="1 2" key="1">
    <citation type="submission" date="2019-04" db="EMBL/GenBank/DDBJ databases">
        <title>Reference strain of H23.</title>
        <authorList>
            <person name="Luo X."/>
        </authorList>
    </citation>
    <scope>NUCLEOTIDE SEQUENCE [LARGE SCALE GENOMIC DNA]</scope>
    <source>
        <strain evidence="1 2">H23</strain>
    </source>
</reference>
<dbReference type="OrthoDB" id="7000645at2"/>
<evidence type="ECO:0000313" key="1">
    <source>
        <dbReference type="EMBL" id="TKR33539.1"/>
    </source>
</evidence>
<evidence type="ECO:0000313" key="2">
    <source>
        <dbReference type="Proteomes" id="UP000308707"/>
    </source>
</evidence>
<name>A0A4U5K3G6_9GAMM</name>
<dbReference type="AlphaFoldDB" id="A0A4U5K3G6"/>
<evidence type="ECO:0008006" key="3">
    <source>
        <dbReference type="Google" id="ProtNLM"/>
    </source>
</evidence>